<feature type="compositionally biased region" description="Basic and acidic residues" evidence="1">
    <location>
        <begin position="349"/>
        <end position="360"/>
    </location>
</feature>
<sequence length="441" mass="50814">MRMFILLEVRGSKDLRGNVKEERGAYDNIAEQVFELVNNNIGKKMQLTVEYHALSPEDYSEWVIRNNYSKNVSLEYEVVGKKSAQYRKDYVLSADYKDSNQCSNNIKTAFFARAQLNHDNWPLFQHFVRLLTDPFIYINYLKLTPGIGVSFVKLLTEAMNPDYNRLQCGLLVLSSSNRANLLGKLISWIKNHVHCNEFRIYQDIGSSYNEVFLDFFMNGSNCTSAIVIYNCALSNAIKFMDLKDSDEYQLVESIRCYSSDQAIESLMRNYAKFIVKEGKGEARTTLVFELINNDIGKKLQVSAKNIYCERDLHHHDRSLLTQQLCCVLSTAAGLARHIECSEHIPTTEAKEMRRSARLGEKQISSENEAEREPKAKKSRPVDRIPNIAAMDNGTMLEAFKFLNYYQLATNSLVSKRYWNVIRTHRHRLALLDVGEISMVRI</sequence>
<dbReference type="EMBL" id="JAKKPZ010000391">
    <property type="protein sequence ID" value="KAI1695579.1"/>
    <property type="molecule type" value="Genomic_DNA"/>
</dbReference>
<proteinExistence type="predicted"/>
<feature type="compositionally biased region" description="Basic and acidic residues" evidence="1">
    <location>
        <begin position="368"/>
        <end position="382"/>
    </location>
</feature>
<accession>A0AAD4QXC4</accession>
<keyword evidence="3" id="KW-1185">Reference proteome</keyword>
<name>A0AAD4QXC4_9BILA</name>
<dbReference type="Proteomes" id="UP001201812">
    <property type="component" value="Unassembled WGS sequence"/>
</dbReference>
<dbReference type="AlphaFoldDB" id="A0AAD4QXC4"/>
<feature type="region of interest" description="Disordered" evidence="1">
    <location>
        <begin position="349"/>
        <end position="383"/>
    </location>
</feature>
<protein>
    <submittedName>
        <fullName evidence="2">Uncharacterized protein</fullName>
    </submittedName>
</protein>
<reference evidence="2" key="1">
    <citation type="submission" date="2022-01" db="EMBL/GenBank/DDBJ databases">
        <title>Genome Sequence Resource for Two Populations of Ditylenchus destructor, the Migratory Endoparasitic Phytonematode.</title>
        <authorList>
            <person name="Zhang H."/>
            <person name="Lin R."/>
            <person name="Xie B."/>
        </authorList>
    </citation>
    <scope>NUCLEOTIDE SEQUENCE</scope>
    <source>
        <strain evidence="2">BazhouSP</strain>
    </source>
</reference>
<gene>
    <name evidence="2" type="ORF">DdX_19517</name>
</gene>
<comment type="caution">
    <text evidence="2">The sequence shown here is derived from an EMBL/GenBank/DDBJ whole genome shotgun (WGS) entry which is preliminary data.</text>
</comment>
<evidence type="ECO:0000313" key="2">
    <source>
        <dbReference type="EMBL" id="KAI1695579.1"/>
    </source>
</evidence>
<organism evidence="2 3">
    <name type="scientific">Ditylenchus destructor</name>
    <dbReference type="NCBI Taxonomy" id="166010"/>
    <lineage>
        <taxon>Eukaryota</taxon>
        <taxon>Metazoa</taxon>
        <taxon>Ecdysozoa</taxon>
        <taxon>Nematoda</taxon>
        <taxon>Chromadorea</taxon>
        <taxon>Rhabditida</taxon>
        <taxon>Tylenchina</taxon>
        <taxon>Tylenchomorpha</taxon>
        <taxon>Sphaerularioidea</taxon>
        <taxon>Anguinidae</taxon>
        <taxon>Anguininae</taxon>
        <taxon>Ditylenchus</taxon>
    </lineage>
</organism>
<evidence type="ECO:0000256" key="1">
    <source>
        <dbReference type="SAM" id="MobiDB-lite"/>
    </source>
</evidence>
<evidence type="ECO:0000313" key="3">
    <source>
        <dbReference type="Proteomes" id="UP001201812"/>
    </source>
</evidence>